<feature type="compositionally biased region" description="Low complexity" evidence="1">
    <location>
        <begin position="13"/>
        <end position="47"/>
    </location>
</feature>
<evidence type="ECO:0000313" key="4">
    <source>
        <dbReference type="Proteomes" id="UP001139384"/>
    </source>
</evidence>
<organism evidence="3 4">
    <name type="scientific">Streptomyces muensis</name>
    <dbReference type="NCBI Taxonomy" id="1077944"/>
    <lineage>
        <taxon>Bacteria</taxon>
        <taxon>Bacillati</taxon>
        <taxon>Actinomycetota</taxon>
        <taxon>Actinomycetes</taxon>
        <taxon>Kitasatosporales</taxon>
        <taxon>Streptomycetaceae</taxon>
        <taxon>Streptomyces</taxon>
    </lineage>
</organism>
<evidence type="ECO:0000256" key="1">
    <source>
        <dbReference type="SAM" id="MobiDB-lite"/>
    </source>
</evidence>
<comment type="caution">
    <text evidence="3">The sequence shown here is derived from an EMBL/GenBank/DDBJ whole genome shotgun (WGS) entry which is preliminary data.</text>
</comment>
<protein>
    <submittedName>
        <fullName evidence="3">Uncharacterized protein</fullName>
    </submittedName>
</protein>
<feature type="region of interest" description="Disordered" evidence="1">
    <location>
        <begin position="1"/>
        <end position="52"/>
    </location>
</feature>
<gene>
    <name evidence="3" type="ORF">L0P92_32920</name>
</gene>
<dbReference type="Proteomes" id="UP001139384">
    <property type="component" value="Unassembled WGS sequence"/>
</dbReference>
<keyword evidence="4" id="KW-1185">Reference proteome</keyword>
<feature type="transmembrane region" description="Helical" evidence="2">
    <location>
        <begin position="74"/>
        <end position="97"/>
    </location>
</feature>
<keyword evidence="2" id="KW-1133">Transmembrane helix</keyword>
<sequence length="202" mass="20859">MSFGDPNNPYGPPQGQQPGYPQQQPPAQQGYGYPQGAPQQQPGYGYPQAPPVQQPYGAGAPMTAMPGSVGAARVMLWVIVGLQAIGVVLMALGAAAAKDLQDSATAQESSALQDALGDSAGVLWGYAAFGVAWAIFAVVLATKFKSGGNGARVTILVFAIITAVLGIYPFVLVGLAHTVLAILVAVFVGNANGKAWFNRPRY</sequence>
<dbReference type="EMBL" id="JAKEIP010000205">
    <property type="protein sequence ID" value="MCF1598319.1"/>
    <property type="molecule type" value="Genomic_DNA"/>
</dbReference>
<proteinExistence type="predicted"/>
<accession>A0A9X1Q5K2</accession>
<evidence type="ECO:0000256" key="2">
    <source>
        <dbReference type="SAM" id="Phobius"/>
    </source>
</evidence>
<evidence type="ECO:0000313" key="3">
    <source>
        <dbReference type="EMBL" id="MCF1598319.1"/>
    </source>
</evidence>
<reference evidence="3" key="1">
    <citation type="submission" date="2022-01" db="EMBL/GenBank/DDBJ databases">
        <title>Draft Genome Sequences of Seven Type Strains of the Genus Streptomyces.</title>
        <authorList>
            <person name="Aziz S."/>
            <person name="Coretto E."/>
            <person name="Chronakova A."/>
            <person name="Sproer C."/>
            <person name="Huber K."/>
            <person name="Nouioui I."/>
            <person name="Gross H."/>
        </authorList>
    </citation>
    <scope>NUCLEOTIDE SEQUENCE</scope>
    <source>
        <strain evidence="3">DSM 103493</strain>
    </source>
</reference>
<name>A0A9X1Q5K2_STRM4</name>
<dbReference type="RefSeq" id="WP_234766721.1">
    <property type="nucleotide sequence ID" value="NZ_JAKEIP010000205.1"/>
</dbReference>
<feature type="transmembrane region" description="Helical" evidence="2">
    <location>
        <begin position="153"/>
        <end position="172"/>
    </location>
</feature>
<dbReference type="AlphaFoldDB" id="A0A9X1Q5K2"/>
<feature type="transmembrane region" description="Helical" evidence="2">
    <location>
        <begin position="123"/>
        <end position="141"/>
    </location>
</feature>
<keyword evidence="2" id="KW-0472">Membrane</keyword>
<keyword evidence="2" id="KW-0812">Transmembrane</keyword>